<feature type="compositionally biased region" description="Polar residues" evidence="1">
    <location>
        <begin position="872"/>
        <end position="889"/>
    </location>
</feature>
<dbReference type="GO" id="GO:0010971">
    <property type="term" value="P:positive regulation of G2/M transition of mitotic cell cycle"/>
    <property type="evidence" value="ECO:0007669"/>
    <property type="project" value="TreeGrafter"/>
</dbReference>
<dbReference type="PANTHER" id="PTHR28089">
    <property type="entry name" value="PROTEIN ZDS1-RELATED"/>
    <property type="match status" value="1"/>
</dbReference>
<dbReference type="AlphaFoldDB" id="A0A1G4K7M2"/>
<feature type="domain" description="Protein Zds1 C-terminal" evidence="2">
    <location>
        <begin position="799"/>
        <end position="851"/>
    </location>
</feature>
<feature type="region of interest" description="Disordered" evidence="1">
    <location>
        <begin position="374"/>
        <end position="425"/>
    </location>
</feature>
<feature type="compositionally biased region" description="Basic and acidic residues" evidence="1">
    <location>
        <begin position="375"/>
        <end position="390"/>
    </location>
</feature>
<dbReference type="GO" id="GO:0030010">
    <property type="term" value="P:establishment of cell polarity"/>
    <property type="evidence" value="ECO:0007669"/>
    <property type="project" value="TreeGrafter"/>
</dbReference>
<dbReference type="STRING" id="1230905.A0A1G4K7M2"/>
<feature type="compositionally biased region" description="Polar residues" evidence="1">
    <location>
        <begin position="391"/>
        <end position="408"/>
    </location>
</feature>
<dbReference type="InterPro" id="IPR040206">
    <property type="entry name" value="Zds1/2"/>
</dbReference>
<feature type="compositionally biased region" description="Basic and acidic residues" evidence="1">
    <location>
        <begin position="209"/>
        <end position="218"/>
    </location>
</feature>
<feature type="compositionally biased region" description="Polar residues" evidence="1">
    <location>
        <begin position="449"/>
        <end position="458"/>
    </location>
</feature>
<evidence type="ECO:0000313" key="4">
    <source>
        <dbReference type="Proteomes" id="UP000191024"/>
    </source>
</evidence>
<feature type="region of interest" description="Disordered" evidence="1">
    <location>
        <begin position="209"/>
        <end position="243"/>
    </location>
</feature>
<reference evidence="3 4" key="1">
    <citation type="submission" date="2016-03" db="EMBL/GenBank/DDBJ databases">
        <authorList>
            <person name="Devillers H."/>
        </authorList>
    </citation>
    <scope>NUCLEOTIDE SEQUENCE [LARGE SCALE GENOMIC DNA]</scope>
    <source>
        <strain evidence="3">CBS 11717</strain>
    </source>
</reference>
<dbReference type="PANTHER" id="PTHR28089:SF1">
    <property type="entry name" value="PROTEIN ZDS1-RELATED"/>
    <property type="match status" value="1"/>
</dbReference>
<evidence type="ECO:0000256" key="1">
    <source>
        <dbReference type="SAM" id="MobiDB-lite"/>
    </source>
</evidence>
<feature type="compositionally biased region" description="Basic and acidic residues" evidence="1">
    <location>
        <begin position="495"/>
        <end position="515"/>
    </location>
</feature>
<feature type="region of interest" description="Disordered" evidence="1">
    <location>
        <begin position="1"/>
        <end position="38"/>
    </location>
</feature>
<proteinExistence type="predicted"/>
<name>A0A1G4K7M2_9SACH</name>
<feature type="region of interest" description="Disordered" evidence="1">
    <location>
        <begin position="449"/>
        <end position="686"/>
    </location>
</feature>
<evidence type="ECO:0000313" key="3">
    <source>
        <dbReference type="EMBL" id="SCU99922.1"/>
    </source>
</evidence>
<feature type="compositionally biased region" description="Basic and acidic residues" evidence="1">
    <location>
        <begin position="629"/>
        <end position="644"/>
    </location>
</feature>
<feature type="compositionally biased region" description="Polar residues" evidence="1">
    <location>
        <begin position="485"/>
        <end position="494"/>
    </location>
</feature>
<feature type="region of interest" description="Disordered" evidence="1">
    <location>
        <begin position="259"/>
        <end position="285"/>
    </location>
</feature>
<feature type="compositionally biased region" description="Basic and acidic residues" evidence="1">
    <location>
        <begin position="128"/>
        <end position="141"/>
    </location>
</feature>
<dbReference type="Proteomes" id="UP000191024">
    <property type="component" value="Chromosome G"/>
</dbReference>
<gene>
    <name evidence="3" type="ORF">LAMI_0G01706G</name>
</gene>
<feature type="compositionally biased region" description="Basic and acidic residues" evidence="1">
    <location>
        <begin position="460"/>
        <end position="472"/>
    </location>
</feature>
<dbReference type="InterPro" id="IPR013941">
    <property type="entry name" value="ZDS1_C"/>
</dbReference>
<dbReference type="GO" id="GO:0005737">
    <property type="term" value="C:cytoplasm"/>
    <property type="evidence" value="ECO:0007669"/>
    <property type="project" value="TreeGrafter"/>
</dbReference>
<organism evidence="3 4">
    <name type="scientific">Lachancea mirantina</name>
    <dbReference type="NCBI Taxonomy" id="1230905"/>
    <lineage>
        <taxon>Eukaryota</taxon>
        <taxon>Fungi</taxon>
        <taxon>Dikarya</taxon>
        <taxon>Ascomycota</taxon>
        <taxon>Saccharomycotina</taxon>
        <taxon>Saccharomycetes</taxon>
        <taxon>Saccharomycetales</taxon>
        <taxon>Saccharomycetaceae</taxon>
        <taxon>Lachancea</taxon>
    </lineage>
</organism>
<feature type="region of interest" description="Disordered" evidence="1">
    <location>
        <begin position="128"/>
        <end position="167"/>
    </location>
</feature>
<dbReference type="OrthoDB" id="5589766at2759"/>
<dbReference type="EMBL" id="LT598469">
    <property type="protein sequence ID" value="SCU99922.1"/>
    <property type="molecule type" value="Genomic_DNA"/>
</dbReference>
<protein>
    <submittedName>
        <fullName evidence="3">LAMI_0G01706g1_1</fullName>
    </submittedName>
</protein>
<keyword evidence="4" id="KW-1185">Reference proteome</keyword>
<dbReference type="Pfam" id="PF08632">
    <property type="entry name" value="Zds_C"/>
    <property type="match status" value="1"/>
</dbReference>
<feature type="compositionally biased region" description="Polar residues" evidence="1">
    <location>
        <begin position="645"/>
        <end position="657"/>
    </location>
</feature>
<sequence>MSRSEGNPVDLDPAGLAHNNASKGRRNSSRSYKEKRKSDVLIAAQSLDNELQNVKNLKRLSIGSMDLLIDPELEYRIQSPYGGQTHDEMQHFNDAEEFEDEGNSFFDDSINITSTEYLQDPPEILEEPHDKLTKSGDEKVSARKLSGVRRGGIHSAKSRASSDDYDSEESVTQNLLWVPANQHPNIRPENYLELVQDTLQNLQLEQEELSRTGTKEHQNQSLARNPGLGKSINKNSSLVRRPSRLRKSYSEFEELHDMAHLSDEPNNDESLHDKTDKRGSGLKEPHRVISLRDITEELTKVSNKAGLTDGDAVTLARTLGMAGPYENEAWLGDSSECSSEAGDSAFASTMMAKGGLTIPERSSLRRSKFNTYRIRSSDKSSSHSSKEHAHQPSSASQLSAATPQPNSEHTPEAPLDSPSSVNDVNDIYDHYRSASLDNMSELSVQDGSLASPSITKSSMGHKDKPLDLDATRTSHLKPSRRLQDTKLSGNTVQHENTEMRRSSDEGSKTPSDEKPKKRKGGWNWFNKKQLQNQETDSHETRPRAHSVSNDFLNVAKDSKVATLPGKKVNHSRHRHYSIDSNEDKNTGEKQTATSSDMHEQPSPIKKPKRDKFINLFKKRTGSSSSHATESTRDHEAGDVKHNETKNIFSETNFTPERSTGHKTEAEALPQRGSQEAETTKTDTQTTLKPHLNVTPKKRTTATNSSVHAGLEETVSETQQVPHVQLSDKALPANGVSKSEQLTNLEPASPPEKALETATTADEILPARKLAFSDVKKPGKPNAPMKFTDSAFGFPLPPLTISTVIMIDQRLPINVERAIYRLSHLKLSDAKRELRQQVQLSNFMYAYLNLVNHSLYLQQLEEDRQAEFPDGQHQFNGQNHSQLGQTNYASDENRDTISIPDI</sequence>
<accession>A0A1G4K7M2</accession>
<evidence type="ECO:0000259" key="2">
    <source>
        <dbReference type="SMART" id="SM01327"/>
    </source>
</evidence>
<feature type="region of interest" description="Disordered" evidence="1">
    <location>
        <begin position="868"/>
        <end position="901"/>
    </location>
</feature>
<dbReference type="SMART" id="SM01327">
    <property type="entry name" value="Zds_C"/>
    <property type="match status" value="1"/>
</dbReference>